<dbReference type="Proteomes" id="UP000814140">
    <property type="component" value="Unassembled WGS sequence"/>
</dbReference>
<reference evidence="1" key="1">
    <citation type="submission" date="2021-03" db="EMBL/GenBank/DDBJ databases">
        <authorList>
            <consortium name="DOE Joint Genome Institute"/>
            <person name="Ahrendt S."/>
            <person name="Looney B.P."/>
            <person name="Miyauchi S."/>
            <person name="Morin E."/>
            <person name="Drula E."/>
            <person name="Courty P.E."/>
            <person name="Chicoki N."/>
            <person name="Fauchery L."/>
            <person name="Kohler A."/>
            <person name="Kuo A."/>
            <person name="Labutti K."/>
            <person name="Pangilinan J."/>
            <person name="Lipzen A."/>
            <person name="Riley R."/>
            <person name="Andreopoulos W."/>
            <person name="He G."/>
            <person name="Johnson J."/>
            <person name="Barry K.W."/>
            <person name="Grigoriev I.V."/>
            <person name="Nagy L."/>
            <person name="Hibbett D."/>
            <person name="Henrissat B."/>
            <person name="Matheny P.B."/>
            <person name="Labbe J."/>
            <person name="Martin F."/>
        </authorList>
    </citation>
    <scope>NUCLEOTIDE SEQUENCE</scope>
    <source>
        <strain evidence="1">HHB10654</strain>
    </source>
</reference>
<evidence type="ECO:0000313" key="1">
    <source>
        <dbReference type="EMBL" id="KAI0064120.1"/>
    </source>
</evidence>
<dbReference type="EMBL" id="MU277200">
    <property type="protein sequence ID" value="KAI0064120.1"/>
    <property type="molecule type" value="Genomic_DNA"/>
</dbReference>
<proteinExistence type="predicted"/>
<sequence length="498" mass="55237">MAEEPVDWKTHRRIRQKLGAVERAIRSPPPTDPSFYQAWKAWWEDLQLPWDDYLALLQEIGMEMPPAGDLRTRHETVRAHRAMAEEEYRRLSEDHRLSRRSATAQSDAGTSSAQWTTNEGWKGRRRMSDQTIGTGEPGPSRLDRVGSPPAEPRVRETLQHRDPPCQRCAKKGLRCVGRVKAGSPCARCRAAGAACSHTDKITLSPVAESEDTASPVPVSASAPKAKVTWKVKIPFRGMFRRRAKPAPPVEEPTPTTHLLPAEEPYPTGDPPPAEAEQPPPVREAFPSREPSSIMQPLPSARSPELMQSPALMQSPPTVQSPLASSATPTRRIGENGRERRRTLVKRPPLPREPAPVAREPKPGCLSRFTPFRRAKAGYASSTMRAETPTPGGVAMAPASGRRRRTTPSYVAPSMISERRARRASEASGRGKEREATPARGAARRANRVVGRAEDEAGVDWQGLSHDDMVRIREQIRALEEKARRTVDDISALRTYFPD</sequence>
<name>A0ACB8T793_9AGAM</name>
<keyword evidence="2" id="KW-1185">Reference proteome</keyword>
<comment type="caution">
    <text evidence="1">The sequence shown here is derived from an EMBL/GenBank/DDBJ whole genome shotgun (WGS) entry which is preliminary data.</text>
</comment>
<evidence type="ECO:0000313" key="2">
    <source>
        <dbReference type="Proteomes" id="UP000814140"/>
    </source>
</evidence>
<reference evidence="1" key="2">
    <citation type="journal article" date="2022" name="New Phytol.">
        <title>Evolutionary transition to the ectomycorrhizal habit in the genomes of a hyperdiverse lineage of mushroom-forming fungi.</title>
        <authorList>
            <person name="Looney B."/>
            <person name="Miyauchi S."/>
            <person name="Morin E."/>
            <person name="Drula E."/>
            <person name="Courty P.E."/>
            <person name="Kohler A."/>
            <person name="Kuo A."/>
            <person name="LaButti K."/>
            <person name="Pangilinan J."/>
            <person name="Lipzen A."/>
            <person name="Riley R."/>
            <person name="Andreopoulos W."/>
            <person name="He G."/>
            <person name="Johnson J."/>
            <person name="Nolan M."/>
            <person name="Tritt A."/>
            <person name="Barry K.W."/>
            <person name="Grigoriev I.V."/>
            <person name="Nagy L.G."/>
            <person name="Hibbett D."/>
            <person name="Henrissat B."/>
            <person name="Matheny P.B."/>
            <person name="Labbe J."/>
            <person name="Martin F.M."/>
        </authorList>
    </citation>
    <scope>NUCLEOTIDE SEQUENCE</scope>
    <source>
        <strain evidence="1">HHB10654</strain>
    </source>
</reference>
<protein>
    <submittedName>
        <fullName evidence="1">Uncharacterized protein</fullName>
    </submittedName>
</protein>
<accession>A0ACB8T793</accession>
<organism evidence="1 2">
    <name type="scientific">Artomyces pyxidatus</name>
    <dbReference type="NCBI Taxonomy" id="48021"/>
    <lineage>
        <taxon>Eukaryota</taxon>
        <taxon>Fungi</taxon>
        <taxon>Dikarya</taxon>
        <taxon>Basidiomycota</taxon>
        <taxon>Agaricomycotina</taxon>
        <taxon>Agaricomycetes</taxon>
        <taxon>Russulales</taxon>
        <taxon>Auriscalpiaceae</taxon>
        <taxon>Artomyces</taxon>
    </lineage>
</organism>
<gene>
    <name evidence="1" type="ORF">BV25DRAFT_1837272</name>
</gene>